<dbReference type="Proteomes" id="UP000295238">
    <property type="component" value="Unassembled WGS sequence"/>
</dbReference>
<gene>
    <name evidence="1" type="ORF">E2F50_21995</name>
</gene>
<accession>A0A4R5U6I7</accession>
<name>A0A4R5U6I7_9HYPH</name>
<dbReference type="PROSITE" id="PS51257">
    <property type="entry name" value="PROKAR_LIPOPROTEIN"/>
    <property type="match status" value="1"/>
</dbReference>
<dbReference type="AlphaFoldDB" id="A0A4R5U6I7"/>
<evidence type="ECO:0000313" key="1">
    <source>
        <dbReference type="EMBL" id="TDK29870.1"/>
    </source>
</evidence>
<organism evidence="1 2">
    <name type="scientific">Rhizobium deserti</name>
    <dbReference type="NCBI Taxonomy" id="2547961"/>
    <lineage>
        <taxon>Bacteria</taxon>
        <taxon>Pseudomonadati</taxon>
        <taxon>Pseudomonadota</taxon>
        <taxon>Alphaproteobacteria</taxon>
        <taxon>Hyphomicrobiales</taxon>
        <taxon>Rhizobiaceae</taxon>
        <taxon>Rhizobium/Agrobacterium group</taxon>
        <taxon>Rhizobium</taxon>
    </lineage>
</organism>
<reference evidence="1 2" key="1">
    <citation type="submission" date="2019-03" db="EMBL/GenBank/DDBJ databases">
        <title>Rhizobium sp. nov., an bacterium isolated from biocrust in Mu Us Desert.</title>
        <authorList>
            <person name="Lixiong L."/>
        </authorList>
    </citation>
    <scope>NUCLEOTIDE SEQUENCE [LARGE SCALE GENOMIC DNA]</scope>
    <source>
        <strain evidence="1 2">SPY-1</strain>
    </source>
</reference>
<sequence>MKPLSRHILFLPFFASVFVGCQSAPPEMPIGYNGTTKDGLVTARPLTDAEKAKAMKSAQRASDMAPAILAANTFGGLDPTGMTQMAVTAETTRRMQDFQRYVPGMMAANVQRLEAYCETNPKFEACVEFHKTKAEMKARGQRMPDGSIPQP</sequence>
<protein>
    <recommendedName>
        <fullName evidence="3">Lipoprotein</fullName>
    </recommendedName>
</protein>
<evidence type="ECO:0000313" key="2">
    <source>
        <dbReference type="Proteomes" id="UP000295238"/>
    </source>
</evidence>
<proteinExistence type="predicted"/>
<dbReference type="EMBL" id="SMTL01000009">
    <property type="protein sequence ID" value="TDK29870.1"/>
    <property type="molecule type" value="Genomic_DNA"/>
</dbReference>
<dbReference type="OrthoDB" id="9897589at2"/>
<evidence type="ECO:0008006" key="3">
    <source>
        <dbReference type="Google" id="ProtNLM"/>
    </source>
</evidence>
<keyword evidence="2" id="KW-1185">Reference proteome</keyword>
<dbReference type="RefSeq" id="WP_133318336.1">
    <property type="nucleotide sequence ID" value="NZ_SMTL01000009.1"/>
</dbReference>
<comment type="caution">
    <text evidence="1">The sequence shown here is derived from an EMBL/GenBank/DDBJ whole genome shotgun (WGS) entry which is preliminary data.</text>
</comment>